<dbReference type="PANTHER" id="PTHR31477">
    <property type="entry name" value="CENTROSOMAL PROTEIN OF 44 KDA"/>
    <property type="match status" value="1"/>
</dbReference>
<comment type="caution">
    <text evidence="11">The sequence shown here is derived from an EMBL/GenBank/DDBJ whole genome shotgun (WGS) entry which is preliminary data.</text>
</comment>
<evidence type="ECO:0000256" key="4">
    <source>
        <dbReference type="ARBA" id="ARBA00014053"/>
    </source>
</evidence>
<comment type="function">
    <text evidence="8">Centriole-enriched microtubule-binding protein involved in centriole biogenesis. In collaboration with CEP295 and POC1B, is required for the centriole-to-centrosome conversion by ensuring the formation of bona fide centriole wall. Functions as a linker component that maintains centrosome cohesion. Associates with CROCC and regulates its stability and localization to the centrosome.</text>
</comment>
<dbReference type="GO" id="GO:0005814">
    <property type="term" value="C:centriole"/>
    <property type="evidence" value="ECO:0007669"/>
    <property type="project" value="UniProtKB-SubCell"/>
</dbReference>
<evidence type="ECO:0000256" key="8">
    <source>
        <dbReference type="ARBA" id="ARBA00046235"/>
    </source>
</evidence>
<feature type="compositionally biased region" description="Low complexity" evidence="9">
    <location>
        <begin position="219"/>
        <end position="230"/>
    </location>
</feature>
<feature type="compositionally biased region" description="Polar residues" evidence="9">
    <location>
        <begin position="699"/>
        <end position="716"/>
    </location>
</feature>
<name>A0A2R5GVL2_9STRA</name>
<evidence type="ECO:0000256" key="5">
    <source>
        <dbReference type="ARBA" id="ARBA00022490"/>
    </source>
</evidence>
<feature type="region of interest" description="Disordered" evidence="9">
    <location>
        <begin position="134"/>
        <end position="275"/>
    </location>
</feature>
<dbReference type="AlphaFoldDB" id="A0A2R5GVL2"/>
<feature type="compositionally biased region" description="Basic and acidic residues" evidence="9">
    <location>
        <begin position="180"/>
        <end position="194"/>
    </location>
</feature>
<feature type="compositionally biased region" description="Low complexity" evidence="9">
    <location>
        <begin position="498"/>
        <end position="518"/>
    </location>
</feature>
<keyword evidence="12" id="KW-1185">Reference proteome</keyword>
<evidence type="ECO:0000256" key="1">
    <source>
        <dbReference type="ARBA" id="ARBA00004114"/>
    </source>
</evidence>
<feature type="compositionally biased region" description="Low complexity" evidence="9">
    <location>
        <begin position="417"/>
        <end position="429"/>
    </location>
</feature>
<feature type="compositionally biased region" description="Low complexity" evidence="9">
    <location>
        <begin position="724"/>
        <end position="759"/>
    </location>
</feature>
<organism evidence="11 12">
    <name type="scientific">Hondaea fermentalgiana</name>
    <dbReference type="NCBI Taxonomy" id="2315210"/>
    <lineage>
        <taxon>Eukaryota</taxon>
        <taxon>Sar</taxon>
        <taxon>Stramenopiles</taxon>
        <taxon>Bigyra</taxon>
        <taxon>Labyrinthulomycetes</taxon>
        <taxon>Thraustochytrida</taxon>
        <taxon>Thraustochytriidae</taxon>
        <taxon>Hondaea</taxon>
    </lineage>
</organism>
<dbReference type="InterPro" id="IPR029157">
    <property type="entry name" value="CEP44_CC"/>
</dbReference>
<feature type="compositionally biased region" description="Polar residues" evidence="9">
    <location>
        <begin position="316"/>
        <end position="325"/>
    </location>
</feature>
<protein>
    <recommendedName>
        <fullName evidence="4">Centrosomal protein of 44 kDa</fullName>
    </recommendedName>
</protein>
<feature type="region of interest" description="Disordered" evidence="9">
    <location>
        <begin position="447"/>
        <end position="526"/>
    </location>
</feature>
<feature type="compositionally biased region" description="Low complexity" evidence="9">
    <location>
        <begin position="139"/>
        <end position="156"/>
    </location>
</feature>
<feature type="region of interest" description="Disordered" evidence="9">
    <location>
        <begin position="306"/>
        <end position="344"/>
    </location>
</feature>
<gene>
    <name evidence="11" type="ORF">FCC1311_108262</name>
</gene>
<evidence type="ECO:0000259" key="10">
    <source>
        <dbReference type="Pfam" id="PF15007"/>
    </source>
</evidence>
<feature type="region of interest" description="Disordered" evidence="9">
    <location>
        <begin position="417"/>
        <end position="436"/>
    </location>
</feature>
<feature type="compositionally biased region" description="Acidic residues" evidence="9">
    <location>
        <begin position="204"/>
        <end position="217"/>
    </location>
</feature>
<evidence type="ECO:0000313" key="11">
    <source>
        <dbReference type="EMBL" id="GBG34605.1"/>
    </source>
</evidence>
<dbReference type="PANTHER" id="PTHR31477:SF1">
    <property type="entry name" value="CENTROSOMAL PROTEIN OF 44 KDA"/>
    <property type="match status" value="1"/>
</dbReference>
<evidence type="ECO:0000256" key="7">
    <source>
        <dbReference type="ARBA" id="ARBA00023212"/>
    </source>
</evidence>
<feature type="region of interest" description="Disordered" evidence="9">
    <location>
        <begin position="628"/>
        <end position="765"/>
    </location>
</feature>
<dbReference type="InParanoid" id="A0A2R5GVL2"/>
<feature type="compositionally biased region" description="Polar residues" evidence="9">
    <location>
        <begin position="236"/>
        <end position="254"/>
    </location>
</feature>
<evidence type="ECO:0000313" key="12">
    <source>
        <dbReference type="Proteomes" id="UP000241890"/>
    </source>
</evidence>
<feature type="domain" description="Centrosomal CEP44" evidence="10">
    <location>
        <begin position="10"/>
        <end position="134"/>
    </location>
</feature>
<accession>A0A2R5GVL2</accession>
<feature type="region of interest" description="Disordered" evidence="9">
    <location>
        <begin position="375"/>
        <end position="411"/>
    </location>
</feature>
<evidence type="ECO:0000256" key="6">
    <source>
        <dbReference type="ARBA" id="ARBA00023054"/>
    </source>
</evidence>
<keyword evidence="5" id="KW-0963">Cytoplasm</keyword>
<feature type="compositionally biased region" description="Low complexity" evidence="9">
    <location>
        <begin position="556"/>
        <end position="566"/>
    </location>
</feature>
<feature type="compositionally biased region" description="Low complexity" evidence="9">
    <location>
        <begin position="263"/>
        <end position="275"/>
    </location>
</feature>
<comment type="subcellular location">
    <subcellularLocation>
        <location evidence="1">Cytoplasm</location>
        <location evidence="1">Cytoskeleton</location>
        <location evidence="1">Microtubule organizing center</location>
        <location evidence="1">Centrosome</location>
        <location evidence="1">Centriole</location>
    </subcellularLocation>
    <subcellularLocation>
        <location evidence="3">Cytoplasm</location>
        <location evidence="3">Cytoskeleton</location>
        <location evidence="3">Spindle pole</location>
    </subcellularLocation>
    <subcellularLocation>
        <location evidence="2">Midbody</location>
    </subcellularLocation>
</comment>
<sequence>MAHAAAMTGDLRNNLEKLRSELRGTCVKDEDVDLEAVARGEPTGFLPLLHKVLLDDSLHLARYLSERGYQLYPIQDRPFLEGVFRVVRNEFSYRPSLTLEQFLSSGFAERKIIFVCDVVKLCRRKADELVRLQKAAGNSRTPPSASSETSSPAAASINANVNGTAKSSSSSATANGVDRGGLRNDRLDEADHRPLVKAIRSRDDDDEGEVEIEEDADFASSLGSATSGGSWRSKRTLTLQTGGDGSSNGTTPANGNGPEELKSPTSSSGPVSPVSITSAASAPAVFRQAPIRVKADMRGHLHPHTHQFQHHLQTHASSQGSSSATGDGDALGDHPHAGNPPYLNVNNAARGLECWVSSPPQLLDRPKRKEALAAQLNKPHTSPRIHHGSRGSSPSSMHRTNSVGSLSAGSKRGGSVAAAAAMMARPKSGQSSPVSATKVAPMSAAFGTRGRAASSQGSASPHQLGATLAAGSRSGRSFSPAKDRSGGGNIARKLKLPSGSSANGAASSQISTPSSQQSGRPAGFPRAVDAAPASVAVQSARTTIPEPNHEQDQLHQHSQAHAPQQSEPKQDQMAAAMSTQAGQPDLSMLVTQMNKIAMAFESVAHIPERFDAMEKRINTALQTMDRRISEIDSRVRQQVEDSSSNGASSIASASSQSLSAVPQHHRLMSEPSAATTVESLESELGHSVTSREARGTRHATLNHTASAARGSTSNGPVSAPRVLSSASGSGRSGARGTASHARSSASQSRSPATSSSADAVSRATEGIDDFIKVIEERFRETETVLAESEN</sequence>
<reference evidence="11 12" key="1">
    <citation type="submission" date="2017-12" db="EMBL/GenBank/DDBJ databases">
        <title>Sequencing, de novo assembly and annotation of complete genome of a new Thraustochytrid species, strain FCC1311.</title>
        <authorList>
            <person name="Sedici K."/>
            <person name="Godart F."/>
            <person name="Aiese Cigliano R."/>
            <person name="Sanseverino W."/>
            <person name="Barakat M."/>
            <person name="Ortet P."/>
            <person name="Marechal E."/>
            <person name="Cagnac O."/>
            <person name="Amato A."/>
        </authorList>
    </citation>
    <scope>NUCLEOTIDE SEQUENCE [LARGE SCALE GENOMIC DNA]</scope>
</reference>
<dbReference type="OrthoDB" id="259598at2759"/>
<feature type="compositionally biased region" description="Basic and acidic residues" evidence="9">
    <location>
        <begin position="628"/>
        <end position="639"/>
    </location>
</feature>
<feature type="compositionally biased region" description="Polar residues" evidence="9">
    <location>
        <begin position="157"/>
        <end position="166"/>
    </location>
</feature>
<feature type="compositionally biased region" description="Low complexity" evidence="9">
    <location>
        <begin position="642"/>
        <end position="660"/>
    </location>
</feature>
<feature type="compositionally biased region" description="Low complexity" evidence="9">
    <location>
        <begin position="449"/>
        <end position="460"/>
    </location>
</feature>
<evidence type="ECO:0000256" key="3">
    <source>
        <dbReference type="ARBA" id="ARBA00004647"/>
    </source>
</evidence>
<proteinExistence type="predicted"/>
<feature type="region of interest" description="Disordered" evidence="9">
    <location>
        <begin position="546"/>
        <end position="580"/>
    </location>
</feature>
<dbReference type="InterPro" id="IPR033603">
    <property type="entry name" value="CEP44"/>
</dbReference>
<dbReference type="Proteomes" id="UP000241890">
    <property type="component" value="Unassembled WGS sequence"/>
</dbReference>
<evidence type="ECO:0000256" key="9">
    <source>
        <dbReference type="SAM" id="MobiDB-lite"/>
    </source>
</evidence>
<evidence type="ECO:0000256" key="2">
    <source>
        <dbReference type="ARBA" id="ARBA00004214"/>
    </source>
</evidence>
<dbReference type="GO" id="GO:0030496">
    <property type="term" value="C:midbody"/>
    <property type="evidence" value="ECO:0007669"/>
    <property type="project" value="UniProtKB-SubCell"/>
</dbReference>
<keyword evidence="6" id="KW-0175">Coiled coil</keyword>
<dbReference type="GO" id="GO:0000922">
    <property type="term" value="C:spindle pole"/>
    <property type="evidence" value="ECO:0007669"/>
    <property type="project" value="UniProtKB-SubCell"/>
</dbReference>
<keyword evidence="7" id="KW-0206">Cytoskeleton</keyword>
<feature type="compositionally biased region" description="Polar residues" evidence="9">
    <location>
        <begin position="390"/>
        <end position="405"/>
    </location>
</feature>
<dbReference type="Pfam" id="PF15007">
    <property type="entry name" value="CEP44"/>
    <property type="match status" value="1"/>
</dbReference>
<dbReference type="EMBL" id="BEYU01000204">
    <property type="protein sequence ID" value="GBG34605.1"/>
    <property type="molecule type" value="Genomic_DNA"/>
</dbReference>